<sequence length="433" mass="47996">MTAPSSLTARGATLWAELEFQETEQREEKAERERRRLEGICIYGARNLSSSRSIEDEEEEEAIDCFFVLLLHFVCFKRALECSRADTIVADLLHSDADAAAESLMPLAVRVGSLHAVKLLEASGCGIDEMVLCEAMVTLLECSDVKGARDKEKRTTFSVAEERHVHSQVQRLLVNLLQWGDALMRVARVDDVVKDEGKGRTMVLVAPNVFSLEHVIERLELVYPMVEKVRIDLETGILKRQPLSARNLDFRVLNPAYVGKKNRFVYAAMGDPMPKISGVVKLDVFKGEGEVGRRFYGEGCYGGEPLFVTREDVVEEDNDYLVTYVHDERTIRNHNNSPSLIFFFPARCDLAAPPALSRLCHVPSLHPFSLSSFSSLSTSPLLPPPAVVASGLVALASVGSRCCTPDLNSLPLLSTHAPNPIPLFSSSFVVHRV</sequence>
<evidence type="ECO:0000256" key="4">
    <source>
        <dbReference type="ARBA" id="ARBA00022964"/>
    </source>
</evidence>
<dbReference type="GO" id="GO:0051213">
    <property type="term" value="F:dioxygenase activity"/>
    <property type="evidence" value="ECO:0007669"/>
    <property type="project" value="UniProtKB-KW"/>
</dbReference>
<accession>A0ABD1M4X8</accession>
<keyword evidence="3" id="KW-0479">Metal-binding</keyword>
<comment type="caution">
    <text evidence="6">The sequence shown here is derived from an EMBL/GenBank/DDBJ whole genome shotgun (WGS) entry which is preliminary data.</text>
</comment>
<keyword evidence="7" id="KW-1185">Reference proteome</keyword>
<dbReference type="AlphaFoldDB" id="A0ABD1M4X8"/>
<organism evidence="6 7">
    <name type="scientific">Flemingia macrophylla</name>
    <dbReference type="NCBI Taxonomy" id="520843"/>
    <lineage>
        <taxon>Eukaryota</taxon>
        <taxon>Viridiplantae</taxon>
        <taxon>Streptophyta</taxon>
        <taxon>Embryophyta</taxon>
        <taxon>Tracheophyta</taxon>
        <taxon>Spermatophyta</taxon>
        <taxon>Magnoliopsida</taxon>
        <taxon>eudicotyledons</taxon>
        <taxon>Gunneridae</taxon>
        <taxon>Pentapetalae</taxon>
        <taxon>rosids</taxon>
        <taxon>fabids</taxon>
        <taxon>Fabales</taxon>
        <taxon>Fabaceae</taxon>
        <taxon>Papilionoideae</taxon>
        <taxon>50 kb inversion clade</taxon>
        <taxon>NPAAA clade</taxon>
        <taxon>indigoferoid/millettioid clade</taxon>
        <taxon>Phaseoleae</taxon>
        <taxon>Flemingia</taxon>
    </lineage>
</organism>
<reference evidence="6 7" key="1">
    <citation type="submission" date="2024-08" db="EMBL/GenBank/DDBJ databases">
        <title>Insights into the chromosomal genome structure of Flemingia macrophylla.</title>
        <authorList>
            <person name="Ding Y."/>
            <person name="Zhao Y."/>
            <person name="Bi W."/>
            <person name="Wu M."/>
            <person name="Zhao G."/>
            <person name="Gong Y."/>
            <person name="Li W."/>
            <person name="Zhang P."/>
        </authorList>
    </citation>
    <scope>NUCLEOTIDE SEQUENCE [LARGE SCALE GENOMIC DNA]</scope>
    <source>
        <strain evidence="6">DYQJB</strain>
        <tissue evidence="6">Leaf</tissue>
    </source>
</reference>
<evidence type="ECO:0000256" key="1">
    <source>
        <dbReference type="ARBA" id="ARBA00001954"/>
    </source>
</evidence>
<gene>
    <name evidence="6" type="ORF">Fmac_018377</name>
</gene>
<evidence type="ECO:0000313" key="6">
    <source>
        <dbReference type="EMBL" id="KAL2330796.1"/>
    </source>
</evidence>
<keyword evidence="4" id="KW-0560">Oxidoreductase</keyword>
<dbReference type="EMBL" id="JBGMDY010000006">
    <property type="protein sequence ID" value="KAL2330796.1"/>
    <property type="molecule type" value="Genomic_DNA"/>
</dbReference>
<dbReference type="PANTHER" id="PTHR10543">
    <property type="entry name" value="BETA-CAROTENE DIOXYGENASE"/>
    <property type="match status" value="1"/>
</dbReference>
<name>A0ABD1M4X8_9FABA</name>
<proteinExistence type="inferred from homology"/>
<keyword evidence="4" id="KW-0223">Dioxygenase</keyword>
<evidence type="ECO:0000256" key="3">
    <source>
        <dbReference type="ARBA" id="ARBA00022723"/>
    </source>
</evidence>
<dbReference type="GO" id="GO:0046872">
    <property type="term" value="F:metal ion binding"/>
    <property type="evidence" value="ECO:0007669"/>
    <property type="project" value="UniProtKB-KW"/>
</dbReference>
<evidence type="ECO:0000256" key="2">
    <source>
        <dbReference type="ARBA" id="ARBA00006787"/>
    </source>
</evidence>
<comment type="similarity">
    <text evidence="2">Belongs to the carotenoid oxygenase family.</text>
</comment>
<dbReference type="InterPro" id="IPR004294">
    <property type="entry name" value="Carotenoid_Oase"/>
</dbReference>
<dbReference type="PANTHER" id="PTHR10543:SF46">
    <property type="entry name" value="CAROTENOID CLEAVAGE DIOXYGENASE 4, CHLOROPLASTIC-RELATED"/>
    <property type="match status" value="1"/>
</dbReference>
<evidence type="ECO:0000313" key="7">
    <source>
        <dbReference type="Proteomes" id="UP001603857"/>
    </source>
</evidence>
<dbReference type="Proteomes" id="UP001603857">
    <property type="component" value="Unassembled WGS sequence"/>
</dbReference>
<keyword evidence="5" id="KW-0408">Iron</keyword>
<evidence type="ECO:0000256" key="5">
    <source>
        <dbReference type="ARBA" id="ARBA00023004"/>
    </source>
</evidence>
<dbReference type="Pfam" id="PF03055">
    <property type="entry name" value="RPE65"/>
    <property type="match status" value="1"/>
</dbReference>
<protein>
    <submittedName>
        <fullName evidence="6">Uncharacterized protein</fullName>
    </submittedName>
</protein>
<comment type="cofactor">
    <cofactor evidence="1">
        <name>Fe(2+)</name>
        <dbReference type="ChEBI" id="CHEBI:29033"/>
    </cofactor>
</comment>